<dbReference type="Proteomes" id="UP000293995">
    <property type="component" value="Chromosome"/>
</dbReference>
<dbReference type="Gene3D" id="3.90.550.10">
    <property type="entry name" value="Spore Coat Polysaccharide Biosynthesis Protein SpsA, Chain A"/>
    <property type="match status" value="1"/>
</dbReference>
<dbReference type="InterPro" id="IPR029044">
    <property type="entry name" value="Nucleotide-diphossugar_trans"/>
</dbReference>
<dbReference type="EMBL" id="CP035494">
    <property type="protein sequence ID" value="QAY59980.1"/>
    <property type="molecule type" value="Genomic_DNA"/>
</dbReference>
<organism evidence="6 7">
    <name type="scientific">Microbacterium protaetiae</name>
    <dbReference type="NCBI Taxonomy" id="2509458"/>
    <lineage>
        <taxon>Bacteria</taxon>
        <taxon>Bacillati</taxon>
        <taxon>Actinomycetota</taxon>
        <taxon>Actinomycetes</taxon>
        <taxon>Micrococcales</taxon>
        <taxon>Microbacteriaceae</taxon>
        <taxon>Microbacterium</taxon>
    </lineage>
</organism>
<dbReference type="SUPFAM" id="SSF53448">
    <property type="entry name" value="Nucleotide-diphospho-sugar transferases"/>
    <property type="match status" value="1"/>
</dbReference>
<comment type="pathway">
    <text evidence="1">Cell wall biogenesis; cell wall polysaccharide biosynthesis.</text>
</comment>
<evidence type="ECO:0000259" key="5">
    <source>
        <dbReference type="Pfam" id="PF00535"/>
    </source>
</evidence>
<evidence type="ECO:0000313" key="6">
    <source>
        <dbReference type="EMBL" id="QAY59980.1"/>
    </source>
</evidence>
<dbReference type="AlphaFoldDB" id="A0A4P6ECM3"/>
<dbReference type="PANTHER" id="PTHR43179:SF12">
    <property type="entry name" value="GALACTOFURANOSYLTRANSFERASE GLFT2"/>
    <property type="match status" value="1"/>
</dbReference>
<reference evidence="6 7" key="1">
    <citation type="submission" date="2019-01" db="EMBL/GenBank/DDBJ databases">
        <title>Genome sequencing of strain DFW100M-13.</title>
        <authorList>
            <person name="Heo J."/>
            <person name="Kim S.-J."/>
            <person name="Kim J.-S."/>
            <person name="Hong S.-B."/>
            <person name="Kwon S.-W."/>
        </authorList>
    </citation>
    <scope>NUCLEOTIDE SEQUENCE [LARGE SCALE GENOMIC DNA]</scope>
    <source>
        <strain evidence="6 7">DFW100M-13</strain>
    </source>
</reference>
<dbReference type="OrthoDB" id="9771846at2"/>
<keyword evidence="7" id="KW-1185">Reference proteome</keyword>
<evidence type="ECO:0000256" key="4">
    <source>
        <dbReference type="ARBA" id="ARBA00022679"/>
    </source>
</evidence>
<dbReference type="KEGG" id="mprt:ET475_08210"/>
<protein>
    <submittedName>
        <fullName evidence="6">Glycosyltransferase family 2 protein</fullName>
    </submittedName>
</protein>
<dbReference type="PANTHER" id="PTHR43179">
    <property type="entry name" value="RHAMNOSYLTRANSFERASE WBBL"/>
    <property type="match status" value="1"/>
</dbReference>
<feature type="domain" description="Glycosyltransferase 2-like" evidence="5">
    <location>
        <begin position="19"/>
        <end position="143"/>
    </location>
</feature>
<dbReference type="RefSeq" id="WP_129388439.1">
    <property type="nucleotide sequence ID" value="NZ_CP035494.1"/>
</dbReference>
<keyword evidence="3" id="KW-0328">Glycosyltransferase</keyword>
<dbReference type="Pfam" id="PF00535">
    <property type="entry name" value="Glycos_transf_2"/>
    <property type="match status" value="1"/>
</dbReference>
<dbReference type="InterPro" id="IPR001173">
    <property type="entry name" value="Glyco_trans_2-like"/>
</dbReference>
<keyword evidence="4 6" id="KW-0808">Transferase</keyword>
<name>A0A4P6ECM3_9MICO</name>
<evidence type="ECO:0000256" key="3">
    <source>
        <dbReference type="ARBA" id="ARBA00022676"/>
    </source>
</evidence>
<proteinExistence type="inferred from homology"/>
<comment type="similarity">
    <text evidence="2">Belongs to the glycosyltransferase 2 family.</text>
</comment>
<sequence length="315" mass="34135">MTETEPRFVSADEHADVAVIIVTYNSADDLPALIASLRPEASSNRLRVVVADNDSNDDTVTVASQIADIVCVPTGGNLGYAGGINVAMRHIGDCDDVLILNPDLTVDSGSVTALRTAQKERVAGIVVPRILTNDELTRSLRNEPSLVRALGDAAFGSRFPNRPAALSETIFKAASYGSPREVDWATGAALLIRADVAREVGPWDERFFLYSEETDFFRRVRMAGHAVWYEPSATVHHSQGGSGSSIELDQLLAVNRIRYSRKHNSQIAAALMRGVVTLHELVRAAAPAHRAVLGTLLAERSWSQLPRASKTRSRA</sequence>
<gene>
    <name evidence="6" type="ORF">ET475_08210</name>
</gene>
<evidence type="ECO:0000313" key="7">
    <source>
        <dbReference type="Proteomes" id="UP000293995"/>
    </source>
</evidence>
<evidence type="ECO:0000256" key="1">
    <source>
        <dbReference type="ARBA" id="ARBA00004776"/>
    </source>
</evidence>
<accession>A0A4P6ECM3</accession>
<evidence type="ECO:0000256" key="2">
    <source>
        <dbReference type="ARBA" id="ARBA00006739"/>
    </source>
</evidence>
<dbReference type="GO" id="GO:0016757">
    <property type="term" value="F:glycosyltransferase activity"/>
    <property type="evidence" value="ECO:0007669"/>
    <property type="project" value="UniProtKB-KW"/>
</dbReference>
<dbReference type="CDD" id="cd04186">
    <property type="entry name" value="GT_2_like_c"/>
    <property type="match status" value="1"/>
</dbReference>